<dbReference type="GO" id="GO:0005829">
    <property type="term" value="C:cytosol"/>
    <property type="evidence" value="ECO:0007669"/>
    <property type="project" value="TreeGrafter"/>
</dbReference>
<keyword evidence="4 10" id="KW-0547">Nucleotide-binding</keyword>
<accession>A0A0K6GSM5</accession>
<dbReference type="SUPFAM" id="SSF52374">
    <property type="entry name" value="Nucleotidylyl transferase"/>
    <property type="match status" value="1"/>
</dbReference>
<reference evidence="12" key="1">
    <citation type="submission" date="2015-08" db="EMBL/GenBank/DDBJ databases">
        <authorList>
            <person name="Varghese N."/>
        </authorList>
    </citation>
    <scope>NUCLEOTIDE SEQUENCE [LARGE SCALE GENOMIC DNA]</scope>
    <source>
        <strain evidence="12">DSM 17901</strain>
    </source>
</reference>
<sequence>MHLPDGITSSDIILTGDRTTGPLHLGHYVGSLRNRVLLQEHCTQFLLLADAQALTDNMGNYLKVRDNVLQVALDYLAVGIDPQKSTIFIQSLVPELSELASYYLNLVTVARLERNPTIKDEIKMRGYERDIPAGFLTYPAAQAADITAFKATIVPVGADQIPMIEQTNEIVRRFNASVERPVLVEARAVVPEAGARLPGIDGKAKMSKSLGNALPLSANPDEIRQAVKMMYTDPQHLRVDDPGQVEGNVVFTYLDVFEPDADLVEDLKARYRRGGLGDSVIKKHLEERLIALLEPIRRRREEYARDPAGVLGMLKAGTARAREVAAETLAEVKGAMGLNYY</sequence>
<dbReference type="RefSeq" id="WP_055433162.1">
    <property type="nucleotide sequence ID" value="NZ_CYHA01000001.1"/>
</dbReference>
<evidence type="ECO:0000256" key="7">
    <source>
        <dbReference type="ARBA" id="ARBA00023146"/>
    </source>
</evidence>
<evidence type="ECO:0000313" key="12">
    <source>
        <dbReference type="Proteomes" id="UP000243535"/>
    </source>
</evidence>
<evidence type="ECO:0000256" key="9">
    <source>
        <dbReference type="NCBIfam" id="TIGR00233"/>
    </source>
</evidence>
<dbReference type="InterPro" id="IPR002305">
    <property type="entry name" value="aa-tRNA-synth_Ic"/>
</dbReference>
<evidence type="ECO:0000256" key="4">
    <source>
        <dbReference type="ARBA" id="ARBA00022741"/>
    </source>
</evidence>
<keyword evidence="7 10" id="KW-0030">Aminoacyl-tRNA synthetase</keyword>
<dbReference type="Gene3D" id="1.10.240.10">
    <property type="entry name" value="Tyrosyl-Transfer RNA Synthetase"/>
    <property type="match status" value="1"/>
</dbReference>
<protein>
    <recommendedName>
        <fullName evidence="2 9">Tryptophan--tRNA ligase</fullName>
        <ecNumber evidence="2 9">6.1.1.2</ecNumber>
    </recommendedName>
</protein>
<dbReference type="NCBIfam" id="TIGR00233">
    <property type="entry name" value="trpS"/>
    <property type="match status" value="1"/>
</dbReference>
<dbReference type="Pfam" id="PF00579">
    <property type="entry name" value="tRNA-synt_1b"/>
    <property type="match status" value="1"/>
</dbReference>
<dbReference type="GO" id="GO:0006436">
    <property type="term" value="P:tryptophanyl-tRNA aminoacylation"/>
    <property type="evidence" value="ECO:0007669"/>
    <property type="project" value="UniProtKB-UniRule"/>
</dbReference>
<dbReference type="EMBL" id="CYHA01000001">
    <property type="protein sequence ID" value="CUA81607.1"/>
    <property type="molecule type" value="Genomic_DNA"/>
</dbReference>
<keyword evidence="5 10" id="KW-0067">ATP-binding</keyword>
<comment type="catalytic activity">
    <reaction evidence="8">
        <text>tRNA(Trp) + L-tryptophan + ATP = L-tryptophyl-tRNA(Trp) + AMP + diphosphate + H(+)</text>
        <dbReference type="Rhea" id="RHEA:24080"/>
        <dbReference type="Rhea" id="RHEA-COMP:9671"/>
        <dbReference type="Rhea" id="RHEA-COMP:9705"/>
        <dbReference type="ChEBI" id="CHEBI:15378"/>
        <dbReference type="ChEBI" id="CHEBI:30616"/>
        <dbReference type="ChEBI" id="CHEBI:33019"/>
        <dbReference type="ChEBI" id="CHEBI:57912"/>
        <dbReference type="ChEBI" id="CHEBI:78442"/>
        <dbReference type="ChEBI" id="CHEBI:78535"/>
        <dbReference type="ChEBI" id="CHEBI:456215"/>
        <dbReference type="EC" id="6.1.1.2"/>
    </reaction>
</comment>
<evidence type="ECO:0000256" key="6">
    <source>
        <dbReference type="ARBA" id="ARBA00022917"/>
    </source>
</evidence>
<dbReference type="Proteomes" id="UP000243535">
    <property type="component" value="Unassembled WGS sequence"/>
</dbReference>
<evidence type="ECO:0000256" key="2">
    <source>
        <dbReference type="ARBA" id="ARBA00013161"/>
    </source>
</evidence>
<evidence type="ECO:0000256" key="3">
    <source>
        <dbReference type="ARBA" id="ARBA00022598"/>
    </source>
</evidence>
<dbReference type="CDD" id="cd00806">
    <property type="entry name" value="TrpRS_core"/>
    <property type="match status" value="1"/>
</dbReference>
<dbReference type="InterPro" id="IPR050203">
    <property type="entry name" value="Trp-tRNA_synthetase"/>
</dbReference>
<gene>
    <name evidence="11" type="ORF">Ga0061063_0449</name>
</gene>
<dbReference type="GO" id="GO:0004830">
    <property type="term" value="F:tryptophan-tRNA ligase activity"/>
    <property type="evidence" value="ECO:0007669"/>
    <property type="project" value="UniProtKB-UniRule"/>
</dbReference>
<keyword evidence="12" id="KW-1185">Reference proteome</keyword>
<evidence type="ECO:0000256" key="8">
    <source>
        <dbReference type="ARBA" id="ARBA00049929"/>
    </source>
</evidence>
<name>A0A0K6GSM5_9NEIS</name>
<organism evidence="11 12">
    <name type="scientific">Gulbenkiania indica</name>
    <dbReference type="NCBI Taxonomy" id="375574"/>
    <lineage>
        <taxon>Bacteria</taxon>
        <taxon>Pseudomonadati</taxon>
        <taxon>Pseudomonadota</taxon>
        <taxon>Betaproteobacteria</taxon>
        <taxon>Neisseriales</taxon>
        <taxon>Chromobacteriaceae</taxon>
        <taxon>Gulbenkiania</taxon>
    </lineage>
</organism>
<dbReference type="GO" id="GO:0005524">
    <property type="term" value="F:ATP binding"/>
    <property type="evidence" value="ECO:0007669"/>
    <property type="project" value="UniProtKB-KW"/>
</dbReference>
<keyword evidence="3 10" id="KW-0436">Ligase</keyword>
<keyword evidence="6 10" id="KW-0648">Protein biosynthesis</keyword>
<evidence type="ECO:0000313" key="11">
    <source>
        <dbReference type="EMBL" id="CUA81607.1"/>
    </source>
</evidence>
<dbReference type="PANTHER" id="PTHR43766">
    <property type="entry name" value="TRYPTOPHAN--TRNA LIGASE, MITOCHONDRIAL"/>
    <property type="match status" value="1"/>
</dbReference>
<proteinExistence type="inferred from homology"/>
<evidence type="ECO:0000256" key="1">
    <source>
        <dbReference type="ARBA" id="ARBA00005594"/>
    </source>
</evidence>
<dbReference type="EC" id="6.1.1.2" evidence="2 9"/>
<dbReference type="PANTHER" id="PTHR43766:SF1">
    <property type="entry name" value="TRYPTOPHAN--TRNA LIGASE, MITOCHONDRIAL"/>
    <property type="match status" value="1"/>
</dbReference>
<evidence type="ECO:0000256" key="5">
    <source>
        <dbReference type="ARBA" id="ARBA00022840"/>
    </source>
</evidence>
<dbReference type="OrthoDB" id="9801042at2"/>
<evidence type="ECO:0000256" key="10">
    <source>
        <dbReference type="RuleBase" id="RU363036"/>
    </source>
</evidence>
<dbReference type="PRINTS" id="PR01039">
    <property type="entry name" value="TRNASYNTHTRP"/>
</dbReference>
<dbReference type="STRING" id="375574.GCA_001418035_00248"/>
<dbReference type="FunFam" id="1.10.240.10:FF:000005">
    <property type="entry name" value="Tryptophan--tRNA ligase"/>
    <property type="match status" value="1"/>
</dbReference>
<dbReference type="InterPro" id="IPR014729">
    <property type="entry name" value="Rossmann-like_a/b/a_fold"/>
</dbReference>
<dbReference type="InterPro" id="IPR002306">
    <property type="entry name" value="Trp-tRNA-ligase"/>
</dbReference>
<dbReference type="AlphaFoldDB" id="A0A0K6GSM5"/>
<comment type="similarity">
    <text evidence="1 10">Belongs to the class-I aminoacyl-tRNA synthetase family.</text>
</comment>
<dbReference type="Gene3D" id="3.40.50.620">
    <property type="entry name" value="HUPs"/>
    <property type="match status" value="1"/>
</dbReference>